<comment type="caution">
    <text evidence="1">The sequence shown here is derived from an EMBL/GenBank/DDBJ whole genome shotgun (WGS) entry which is preliminary data.</text>
</comment>
<dbReference type="Proteomes" id="UP000485058">
    <property type="component" value="Unassembled WGS sequence"/>
</dbReference>
<dbReference type="EMBL" id="BLLF01000026">
    <property type="protein sequence ID" value="GFH06178.1"/>
    <property type="molecule type" value="Genomic_DNA"/>
</dbReference>
<proteinExistence type="predicted"/>
<dbReference type="AlphaFoldDB" id="A0A699YEB4"/>
<evidence type="ECO:0000313" key="2">
    <source>
        <dbReference type="Proteomes" id="UP000485058"/>
    </source>
</evidence>
<gene>
    <name evidence="1" type="ORF">HaLaN_00765</name>
</gene>
<name>A0A699YEB4_HAELA</name>
<sequence length="79" mass="8496">MSQKYPAAAAGTLHAARKQAAGLCLQSLPQPPPHIQLDMPLQPLQYPPLHPCWCCSCCTDDYAPLTASQPPASTPTHFN</sequence>
<organism evidence="1 2">
    <name type="scientific">Haematococcus lacustris</name>
    <name type="common">Green alga</name>
    <name type="synonym">Haematococcus pluvialis</name>
    <dbReference type="NCBI Taxonomy" id="44745"/>
    <lineage>
        <taxon>Eukaryota</taxon>
        <taxon>Viridiplantae</taxon>
        <taxon>Chlorophyta</taxon>
        <taxon>core chlorophytes</taxon>
        <taxon>Chlorophyceae</taxon>
        <taxon>CS clade</taxon>
        <taxon>Chlamydomonadales</taxon>
        <taxon>Haematococcaceae</taxon>
        <taxon>Haematococcus</taxon>
    </lineage>
</organism>
<evidence type="ECO:0000313" key="1">
    <source>
        <dbReference type="EMBL" id="GFH06178.1"/>
    </source>
</evidence>
<accession>A0A699YEB4</accession>
<protein>
    <submittedName>
        <fullName evidence="1">Uncharacterized protein</fullName>
    </submittedName>
</protein>
<reference evidence="1 2" key="1">
    <citation type="submission" date="2020-02" db="EMBL/GenBank/DDBJ databases">
        <title>Draft genome sequence of Haematococcus lacustris strain NIES-144.</title>
        <authorList>
            <person name="Morimoto D."/>
            <person name="Nakagawa S."/>
            <person name="Yoshida T."/>
            <person name="Sawayama S."/>
        </authorList>
    </citation>
    <scope>NUCLEOTIDE SEQUENCE [LARGE SCALE GENOMIC DNA]</scope>
    <source>
        <strain evidence="1 2">NIES-144</strain>
    </source>
</reference>
<keyword evidence="2" id="KW-1185">Reference proteome</keyword>